<dbReference type="Proteomes" id="UP000254634">
    <property type="component" value="Unassembled WGS sequence"/>
</dbReference>
<dbReference type="Pfam" id="PF03691">
    <property type="entry name" value="UPF0167"/>
    <property type="match status" value="1"/>
</dbReference>
<comment type="similarity">
    <text evidence="1">Belongs to the UPF0167 family.</text>
</comment>
<protein>
    <submittedName>
        <fullName evidence="2">Protein YieJ</fullName>
    </submittedName>
</protein>
<dbReference type="STRING" id="1123307.GCA_000380065_00482"/>
<dbReference type="OrthoDB" id="7065534at2"/>
<reference evidence="2" key="1">
    <citation type="submission" date="2018-06" db="EMBL/GenBank/DDBJ databases">
        <authorList>
            <consortium name="Pathogen Informatics"/>
            <person name="Doyle S."/>
        </authorList>
    </citation>
    <scope>NUCLEOTIDE SEQUENCE [LARGE SCALE GENOMIC DNA]</scope>
    <source>
        <strain evidence="2">NCTC13765</strain>
    </source>
</reference>
<evidence type="ECO:0000256" key="1">
    <source>
        <dbReference type="ARBA" id="ARBA00008525"/>
    </source>
</evidence>
<keyword evidence="3" id="KW-1185">Reference proteome</keyword>
<sequence>MDRVTFSYHPNIYDLDPSVFYENSEGLLCQVCGQKPSLYLERMYTVEKISCLCPSCVASGAAARKFKGDFIQEAEWEKVSDSERVKHFFETTPGYVSWQGEMWLACCDDFCNFIDYVGMEKLQKMPEKKTILADYAKRQEYSRDTVEEYLSRSGDMTGYLFQCRHCKNYHLYVDAS</sequence>
<dbReference type="InterPro" id="IPR005363">
    <property type="entry name" value="UPF0167"/>
</dbReference>
<gene>
    <name evidence="2" type="ORF">NCTC13765_00134</name>
</gene>
<proteinExistence type="inferred from homology"/>
<evidence type="ECO:0000313" key="2">
    <source>
        <dbReference type="EMBL" id="SUN75701.1"/>
    </source>
</evidence>
<dbReference type="EMBL" id="UHFR01000005">
    <property type="protein sequence ID" value="SUN75701.1"/>
    <property type="molecule type" value="Genomic_DNA"/>
</dbReference>
<name>A0A380KVY6_9STRE</name>
<evidence type="ECO:0000313" key="3">
    <source>
        <dbReference type="Proteomes" id="UP000254634"/>
    </source>
</evidence>
<dbReference type="RefSeq" id="WP_018371170.1">
    <property type="nucleotide sequence ID" value="NZ_UHFR01000005.1"/>
</dbReference>
<dbReference type="AlphaFoldDB" id="A0A380KVY6"/>
<accession>A0A380KVY6</accession>
<organism evidence="2 3">
    <name type="scientific">Streptococcus massiliensis</name>
    <dbReference type="NCBI Taxonomy" id="313439"/>
    <lineage>
        <taxon>Bacteria</taxon>
        <taxon>Bacillati</taxon>
        <taxon>Bacillota</taxon>
        <taxon>Bacilli</taxon>
        <taxon>Lactobacillales</taxon>
        <taxon>Streptococcaceae</taxon>
        <taxon>Streptococcus</taxon>
    </lineage>
</organism>